<dbReference type="STRING" id="33935.ADM90_21155"/>
<dbReference type="EMBL" id="LGCI01000011">
    <property type="protein sequence ID" value="KOY80348.1"/>
    <property type="molecule type" value="Genomic_DNA"/>
</dbReference>
<comment type="caution">
    <text evidence="1">The sequence shown here is derived from an EMBL/GenBank/DDBJ whole genome shotgun (WGS) entry which is preliminary data.</text>
</comment>
<dbReference type="PATRIC" id="fig|33935.3.peg.4476"/>
<organism evidence="1 2">
    <name type="scientific">Lysinibacillus macroides</name>
    <dbReference type="NCBI Taxonomy" id="33935"/>
    <lineage>
        <taxon>Bacteria</taxon>
        <taxon>Bacillati</taxon>
        <taxon>Bacillota</taxon>
        <taxon>Bacilli</taxon>
        <taxon>Bacillales</taxon>
        <taxon>Bacillaceae</taxon>
        <taxon>Lysinibacillus</taxon>
    </lineage>
</organism>
<dbReference type="AlphaFoldDB" id="A0A0M9DFD3"/>
<name>A0A0M9DFD3_9BACI</name>
<evidence type="ECO:0000313" key="2">
    <source>
        <dbReference type="Proteomes" id="UP000037977"/>
    </source>
</evidence>
<keyword evidence="2" id="KW-1185">Reference proteome</keyword>
<sequence length="197" mass="22837">MILRRHEVITPVEDKIHELQQQTNAYIREIKTLVEALKMPNRVNLISYFTSAFNISYDSEQESLCLGSYHIRNIGSKPITNPSICIQLPKDSPFYFSGRYVHENFTPNLKTQGQQHWERFNDKLSKEEYWLRPVGKTILEQNETLSFTNFQIRWSHNLSYSGTIMGFTYCDQLTDGVAVLNPINLNGIGQTQEGDNE</sequence>
<proteinExistence type="predicted"/>
<accession>A0A0M9DFD3</accession>
<protein>
    <submittedName>
        <fullName evidence="1">Uncharacterized protein</fullName>
    </submittedName>
</protein>
<evidence type="ECO:0000313" key="1">
    <source>
        <dbReference type="EMBL" id="KOY80348.1"/>
    </source>
</evidence>
<reference evidence="1 2" key="1">
    <citation type="submission" date="2015-07" db="EMBL/GenBank/DDBJ databases">
        <title>Genome sequencing project for genomic taxonomy and phylogenomics of Bacillus-like bacteria.</title>
        <authorList>
            <person name="Liu B."/>
            <person name="Wang J."/>
            <person name="Zhu Y."/>
            <person name="Liu G."/>
            <person name="Chen Q."/>
            <person name="Chen Z."/>
            <person name="Che J."/>
            <person name="Ge C."/>
            <person name="Shi H."/>
            <person name="Pan Z."/>
            <person name="Liu X."/>
        </authorList>
    </citation>
    <scope>NUCLEOTIDE SEQUENCE [LARGE SCALE GENOMIC DNA]</scope>
    <source>
        <strain evidence="1 2">DSM 54</strain>
    </source>
</reference>
<gene>
    <name evidence="1" type="ORF">ADM90_21155</name>
</gene>
<dbReference type="Proteomes" id="UP000037977">
    <property type="component" value="Unassembled WGS sequence"/>
</dbReference>